<proteinExistence type="predicted"/>
<organism evidence="2 3">
    <name type="scientific">Hymenobacter humi</name>
    <dbReference type="NCBI Taxonomy" id="1411620"/>
    <lineage>
        <taxon>Bacteria</taxon>
        <taxon>Pseudomonadati</taxon>
        <taxon>Bacteroidota</taxon>
        <taxon>Cytophagia</taxon>
        <taxon>Cytophagales</taxon>
        <taxon>Hymenobacteraceae</taxon>
        <taxon>Hymenobacter</taxon>
    </lineage>
</organism>
<dbReference type="InterPro" id="IPR051918">
    <property type="entry name" value="STPP_CPPED1"/>
</dbReference>
<dbReference type="InterPro" id="IPR029052">
    <property type="entry name" value="Metallo-depent_PP-like"/>
</dbReference>
<dbReference type="PANTHER" id="PTHR43143:SF1">
    <property type="entry name" value="SERINE_THREONINE-PROTEIN PHOSPHATASE CPPED1"/>
    <property type="match status" value="1"/>
</dbReference>
<dbReference type="InterPro" id="IPR004843">
    <property type="entry name" value="Calcineurin-like_PHP"/>
</dbReference>
<gene>
    <name evidence="2" type="ORF">ACFQT0_12765</name>
</gene>
<dbReference type="Proteomes" id="UP001596513">
    <property type="component" value="Unassembled WGS sequence"/>
</dbReference>
<keyword evidence="2" id="KW-0378">Hydrolase</keyword>
<reference evidence="3" key="1">
    <citation type="journal article" date="2019" name="Int. J. Syst. Evol. Microbiol.">
        <title>The Global Catalogue of Microorganisms (GCM) 10K type strain sequencing project: providing services to taxonomists for standard genome sequencing and annotation.</title>
        <authorList>
            <consortium name="The Broad Institute Genomics Platform"/>
            <consortium name="The Broad Institute Genome Sequencing Center for Infectious Disease"/>
            <person name="Wu L."/>
            <person name="Ma J."/>
        </authorList>
    </citation>
    <scope>NUCLEOTIDE SEQUENCE [LARGE SCALE GENOMIC DNA]</scope>
    <source>
        <strain evidence="3">JCM 19635</strain>
    </source>
</reference>
<sequence length="215" mass="24190">MATDSARAYFDYFDLPGNERYYDFARGQVHFFVLNSHPSEPDGITVLSRQAQWLRERLAAAPEPWKVVYFHHAPYSSGEHGSTLLLRWPFQDWGASLVLAGHDHHYERLVRGDLVYCVNGLGGRSQYNMSIAPIAGSKFRYNADYGAQLLEAGADSLSLRFYARTGQARRRLHAAQGPEPAAHAVRRVPNPRARNSARGILGAPPHGRAGWWCWT</sequence>
<dbReference type="GO" id="GO:0016787">
    <property type="term" value="F:hydrolase activity"/>
    <property type="evidence" value="ECO:0007669"/>
    <property type="project" value="UniProtKB-KW"/>
</dbReference>
<accession>A0ABW2U6V0</accession>
<dbReference type="PANTHER" id="PTHR43143">
    <property type="entry name" value="METALLOPHOSPHOESTERASE, CALCINEURIN SUPERFAMILY"/>
    <property type="match status" value="1"/>
</dbReference>
<evidence type="ECO:0000313" key="3">
    <source>
        <dbReference type="Proteomes" id="UP001596513"/>
    </source>
</evidence>
<keyword evidence="3" id="KW-1185">Reference proteome</keyword>
<dbReference type="RefSeq" id="WP_380206009.1">
    <property type="nucleotide sequence ID" value="NZ_JBHTEK010000001.1"/>
</dbReference>
<dbReference type="Pfam" id="PF00149">
    <property type="entry name" value="Metallophos"/>
    <property type="match status" value="1"/>
</dbReference>
<feature type="domain" description="Calcineurin-like phosphoesterase" evidence="1">
    <location>
        <begin position="20"/>
        <end position="106"/>
    </location>
</feature>
<dbReference type="EMBL" id="JBHTEK010000001">
    <property type="protein sequence ID" value="MFC7668159.1"/>
    <property type="molecule type" value="Genomic_DNA"/>
</dbReference>
<dbReference type="EC" id="3.1.-.-" evidence="2"/>
<comment type="caution">
    <text evidence="2">The sequence shown here is derived from an EMBL/GenBank/DDBJ whole genome shotgun (WGS) entry which is preliminary data.</text>
</comment>
<dbReference type="Gene3D" id="3.60.21.10">
    <property type="match status" value="1"/>
</dbReference>
<dbReference type="SUPFAM" id="SSF56300">
    <property type="entry name" value="Metallo-dependent phosphatases"/>
    <property type="match status" value="1"/>
</dbReference>
<protein>
    <submittedName>
        <fullName evidence="2">Metallophosphoesterase family protein</fullName>
        <ecNumber evidence="2">3.1.-.-</ecNumber>
    </submittedName>
</protein>
<name>A0ABW2U6V0_9BACT</name>
<evidence type="ECO:0000313" key="2">
    <source>
        <dbReference type="EMBL" id="MFC7668159.1"/>
    </source>
</evidence>
<evidence type="ECO:0000259" key="1">
    <source>
        <dbReference type="Pfam" id="PF00149"/>
    </source>
</evidence>